<dbReference type="PANTHER" id="PTHR35585">
    <property type="entry name" value="HHE DOMAIN PROTEIN (AFU_ORTHOLOGUE AFUA_4G00730)"/>
    <property type="match status" value="1"/>
</dbReference>
<accession>A0A1B7MRY5</accession>
<sequence>TVKELLAKPETLQVGTAEFDSILERAMAILCQHNDSEEQNDLPRLEMVLHPEHNKEAAAQFRRMKHFVPTRFILFYSGITPSMAPNKPPCENLVEFIATPIDKLKDLFTTFPTEEMKKGAGL</sequence>
<evidence type="ECO:0000313" key="1">
    <source>
        <dbReference type="EMBL" id="OAX35351.1"/>
    </source>
</evidence>
<gene>
    <name evidence="1" type="ORF">K503DRAFT_697147</name>
</gene>
<proteinExistence type="predicted"/>
<evidence type="ECO:0000313" key="2">
    <source>
        <dbReference type="Proteomes" id="UP000092154"/>
    </source>
</evidence>
<dbReference type="InParanoid" id="A0A1B7MRY5"/>
<reference evidence="1 2" key="1">
    <citation type="submission" date="2016-06" db="EMBL/GenBank/DDBJ databases">
        <title>Comparative genomics of the ectomycorrhizal sister species Rhizopogon vinicolor and Rhizopogon vesiculosus (Basidiomycota: Boletales) reveals a divergence of the mating type B locus.</title>
        <authorList>
            <consortium name="DOE Joint Genome Institute"/>
            <person name="Mujic A.B."/>
            <person name="Kuo A."/>
            <person name="Tritt A."/>
            <person name="Lipzen A."/>
            <person name="Chen C."/>
            <person name="Johnson J."/>
            <person name="Sharma A."/>
            <person name="Barry K."/>
            <person name="Grigoriev I.V."/>
            <person name="Spatafora J.W."/>
        </authorList>
    </citation>
    <scope>NUCLEOTIDE SEQUENCE [LARGE SCALE GENOMIC DNA]</scope>
    <source>
        <strain evidence="1 2">AM-OR11-026</strain>
    </source>
</reference>
<name>A0A1B7MRY5_9AGAM</name>
<keyword evidence="2" id="KW-1185">Reference proteome</keyword>
<dbReference type="PANTHER" id="PTHR35585:SF1">
    <property type="entry name" value="HHE DOMAIN PROTEIN (AFU_ORTHOLOGUE AFUA_4G00730)"/>
    <property type="match status" value="1"/>
</dbReference>
<dbReference type="STRING" id="1314800.A0A1B7MRY5"/>
<organism evidence="1 2">
    <name type="scientific">Rhizopogon vinicolor AM-OR11-026</name>
    <dbReference type="NCBI Taxonomy" id="1314800"/>
    <lineage>
        <taxon>Eukaryota</taxon>
        <taxon>Fungi</taxon>
        <taxon>Dikarya</taxon>
        <taxon>Basidiomycota</taxon>
        <taxon>Agaricomycotina</taxon>
        <taxon>Agaricomycetes</taxon>
        <taxon>Agaricomycetidae</taxon>
        <taxon>Boletales</taxon>
        <taxon>Suillineae</taxon>
        <taxon>Rhizopogonaceae</taxon>
        <taxon>Rhizopogon</taxon>
    </lineage>
</organism>
<dbReference type="EMBL" id="KV448508">
    <property type="protein sequence ID" value="OAX35351.1"/>
    <property type="molecule type" value="Genomic_DNA"/>
</dbReference>
<dbReference type="AlphaFoldDB" id="A0A1B7MRY5"/>
<protein>
    <submittedName>
        <fullName evidence="1">Uncharacterized protein</fullName>
    </submittedName>
</protein>
<dbReference type="Proteomes" id="UP000092154">
    <property type="component" value="Unassembled WGS sequence"/>
</dbReference>
<dbReference type="OrthoDB" id="9983919at2759"/>
<feature type="non-terminal residue" evidence="1">
    <location>
        <position position="1"/>
    </location>
</feature>